<dbReference type="EMBL" id="FRCS01000010">
    <property type="protein sequence ID" value="SHN44146.1"/>
    <property type="molecule type" value="Genomic_DNA"/>
</dbReference>
<feature type="transmembrane region" description="Helical" evidence="2">
    <location>
        <begin position="459"/>
        <end position="482"/>
    </location>
</feature>
<dbReference type="STRING" id="134849.SAMN05443668_11082"/>
<evidence type="ECO:0000313" key="3">
    <source>
        <dbReference type="EMBL" id="SHN44146.1"/>
    </source>
</evidence>
<feature type="compositionally biased region" description="Polar residues" evidence="1">
    <location>
        <begin position="272"/>
        <end position="281"/>
    </location>
</feature>
<feature type="region of interest" description="Disordered" evidence="1">
    <location>
        <begin position="107"/>
        <end position="452"/>
    </location>
</feature>
<evidence type="ECO:0000256" key="2">
    <source>
        <dbReference type="SAM" id="Phobius"/>
    </source>
</evidence>
<feature type="compositionally biased region" description="Pro residues" evidence="1">
    <location>
        <begin position="290"/>
        <end position="299"/>
    </location>
</feature>
<feature type="compositionally biased region" description="Low complexity" evidence="1">
    <location>
        <begin position="380"/>
        <end position="395"/>
    </location>
</feature>
<dbReference type="Proteomes" id="UP000184440">
    <property type="component" value="Unassembled WGS sequence"/>
</dbReference>
<reference evidence="3 4" key="1">
    <citation type="submission" date="2016-11" db="EMBL/GenBank/DDBJ databases">
        <authorList>
            <person name="Jaros S."/>
            <person name="Januszkiewicz K."/>
            <person name="Wedrychowicz H."/>
        </authorList>
    </citation>
    <scope>NUCLEOTIDE SEQUENCE [LARGE SCALE GENOMIC DNA]</scope>
    <source>
        <strain evidence="3 4">DSM 46144</strain>
    </source>
</reference>
<feature type="compositionally biased region" description="Low complexity" evidence="1">
    <location>
        <begin position="325"/>
        <end position="342"/>
    </location>
</feature>
<keyword evidence="2" id="KW-0472">Membrane</keyword>
<feature type="compositionally biased region" description="Gly residues" evidence="1">
    <location>
        <begin position="423"/>
        <end position="436"/>
    </location>
</feature>
<feature type="compositionally biased region" description="Pro residues" evidence="1">
    <location>
        <begin position="121"/>
        <end position="132"/>
    </location>
</feature>
<evidence type="ECO:0000256" key="1">
    <source>
        <dbReference type="SAM" id="MobiDB-lite"/>
    </source>
</evidence>
<feature type="compositionally biased region" description="Low complexity" evidence="1">
    <location>
        <begin position="199"/>
        <end position="227"/>
    </location>
</feature>
<name>A0A1M7RD48_9ACTN</name>
<evidence type="ECO:0000313" key="4">
    <source>
        <dbReference type="Proteomes" id="UP000184440"/>
    </source>
</evidence>
<keyword evidence="2" id="KW-1133">Transmembrane helix</keyword>
<keyword evidence="2" id="KW-0812">Transmembrane</keyword>
<protein>
    <submittedName>
        <fullName evidence="3">Uncharacterized protein</fullName>
    </submittedName>
</protein>
<feature type="compositionally biased region" description="Pro residues" evidence="1">
    <location>
        <begin position="397"/>
        <end position="422"/>
    </location>
</feature>
<feature type="compositionally biased region" description="Pro residues" evidence="1">
    <location>
        <begin position="348"/>
        <end position="379"/>
    </location>
</feature>
<feature type="compositionally biased region" description="Low complexity" evidence="1">
    <location>
        <begin position="149"/>
        <end position="171"/>
    </location>
</feature>
<organism evidence="3 4">
    <name type="scientific">Cryptosporangium aurantiacum</name>
    <dbReference type="NCBI Taxonomy" id="134849"/>
    <lineage>
        <taxon>Bacteria</taxon>
        <taxon>Bacillati</taxon>
        <taxon>Actinomycetota</taxon>
        <taxon>Actinomycetes</taxon>
        <taxon>Cryptosporangiales</taxon>
        <taxon>Cryptosporangiaceae</taxon>
        <taxon>Cryptosporangium</taxon>
    </lineage>
</organism>
<feature type="compositionally biased region" description="Pro residues" evidence="1">
    <location>
        <begin position="309"/>
        <end position="324"/>
    </location>
</feature>
<keyword evidence="4" id="KW-1185">Reference proteome</keyword>
<sequence length="676" mass="67562">MTTSASDLGPFTGLRLIHHTPTVELFTGFERNGRRPVVLIALTEQAGRDPNWSAEFTDAVAKDATTLGPLDVPVHVSDLYGRRPWAASRIVPGRRGAERILAALPGAVPEGTDPSALLHAPRPPHPGAPGQPGPGQQGPGQQGPHVSAPHPGQQGQQPPHVQPTPQGAPQSPQGPQPHQPPQATPQPPQTAPGTPQPPQAAQAQPAFAGQPGNAGAQQPRPPAASGQTSAPPHPGAARPASGLPAAQAASGQPVSGQPAPAPVSGPIATGATAPTSGSQPTEPIPAVEPTGPPASPAPPEGSAGSPASPGSPVPLGSPIPPGSPVPAGTPTGRTGDAAARADGAPKHGPLPPGAHNPTVPIPHPGPPTSAPAAPRPPGPAVQGAPGPGSPVRGAPGPNGPGPGPGGPGPNGPGPGGPGPGGPGSPGVPGGPIGGNTGSFPRPQLPPPPPPKRRGFRTALLVLVGTFTIVVLAFCAMTTLFVVSGDDETGDASAPAPSGSAAPVPSRNAQQPSEDLPEYKKALPVIVVGSVFDEGEQTDIVQREGWPFAFRVPVGWFCDGDAVIDGQRDGLNCHPPGGGNVVVRVGIRDCDAPCDSTTQDLMNRDVSPDPLIEGDETTSFSERADPRGNAYGLVVSHFFGPGPGQQPRWQVVVRGTSPHTDRAAVQKVANDIRTQTP</sequence>
<feature type="compositionally biased region" description="Low complexity" evidence="1">
    <location>
        <begin position="491"/>
        <end position="505"/>
    </location>
</feature>
<proteinExistence type="predicted"/>
<accession>A0A1M7RD48</accession>
<dbReference type="AlphaFoldDB" id="A0A1M7RD48"/>
<dbReference type="RefSeq" id="WP_073261148.1">
    <property type="nucleotide sequence ID" value="NZ_FRCS01000010.1"/>
</dbReference>
<gene>
    <name evidence="3" type="ORF">SAMN05443668_11082</name>
</gene>
<feature type="compositionally biased region" description="Pro residues" evidence="1">
    <location>
        <begin position="172"/>
        <end position="198"/>
    </location>
</feature>
<feature type="region of interest" description="Disordered" evidence="1">
    <location>
        <begin position="487"/>
        <end position="514"/>
    </location>
</feature>